<name>A0A443RVK8_9ACAR</name>
<dbReference type="Proteomes" id="UP000288716">
    <property type="component" value="Unassembled WGS sequence"/>
</dbReference>
<accession>A0A443RVK8</accession>
<evidence type="ECO:0000313" key="2">
    <source>
        <dbReference type="Proteomes" id="UP000288716"/>
    </source>
</evidence>
<gene>
    <name evidence="1" type="ORF">B4U80_07236</name>
</gene>
<dbReference type="PANTHER" id="PTHR33198">
    <property type="entry name" value="ANK_REP_REGION DOMAIN-CONTAINING PROTEIN-RELATED"/>
    <property type="match status" value="1"/>
</dbReference>
<reference evidence="1 2" key="1">
    <citation type="journal article" date="2018" name="Gigascience">
        <title>Genomes of trombidid mites reveal novel predicted allergens and laterally-transferred genes associated with secondary metabolism.</title>
        <authorList>
            <person name="Dong X."/>
            <person name="Chaisiri K."/>
            <person name="Xia D."/>
            <person name="Armstrong S.D."/>
            <person name="Fang Y."/>
            <person name="Donnelly M.J."/>
            <person name="Kadowaki T."/>
            <person name="McGarry J.W."/>
            <person name="Darby A.C."/>
            <person name="Makepeace B.L."/>
        </authorList>
    </citation>
    <scope>NUCLEOTIDE SEQUENCE [LARGE SCALE GENOMIC DNA]</scope>
    <source>
        <strain evidence="1">UoL-UT</strain>
    </source>
</reference>
<dbReference type="AlphaFoldDB" id="A0A443RVK8"/>
<organism evidence="1 2">
    <name type="scientific">Leptotrombidium deliense</name>
    <dbReference type="NCBI Taxonomy" id="299467"/>
    <lineage>
        <taxon>Eukaryota</taxon>
        <taxon>Metazoa</taxon>
        <taxon>Ecdysozoa</taxon>
        <taxon>Arthropoda</taxon>
        <taxon>Chelicerata</taxon>
        <taxon>Arachnida</taxon>
        <taxon>Acari</taxon>
        <taxon>Acariformes</taxon>
        <taxon>Trombidiformes</taxon>
        <taxon>Prostigmata</taxon>
        <taxon>Anystina</taxon>
        <taxon>Parasitengona</taxon>
        <taxon>Trombiculoidea</taxon>
        <taxon>Trombiculidae</taxon>
        <taxon>Leptotrombidium</taxon>
    </lineage>
</organism>
<dbReference type="VEuPathDB" id="VectorBase:LDEU012796"/>
<sequence>MSTNPPPTLQIPIPAPMNFNGNVNQDWKRFHREFTVYSTASRLKDCDTEQQQATFLAIAGSEAQRIFTTLTVNPKESDKLKAVIDAFETYCKSRCNVTFARFTFNKRMQREGETFDSFLTDIRILAKDCDYSTVEESLLTDRIVIGVRDDTLRANLLRKSKLSLKDAIDMCRASESSASQVREIT</sequence>
<evidence type="ECO:0000313" key="1">
    <source>
        <dbReference type="EMBL" id="RWS19244.1"/>
    </source>
</evidence>
<protein>
    <submittedName>
        <fullName evidence="1">GagPol-like protein</fullName>
    </submittedName>
</protein>
<dbReference type="EMBL" id="NCKV01028482">
    <property type="protein sequence ID" value="RWS19244.1"/>
    <property type="molecule type" value="Genomic_DNA"/>
</dbReference>
<dbReference type="PANTHER" id="PTHR33198:SF20">
    <property type="entry name" value="RETROTRANSPOSON GAG DOMAIN-CONTAINING PROTEIN"/>
    <property type="match status" value="1"/>
</dbReference>
<dbReference type="STRING" id="299467.A0A443RVK8"/>
<feature type="non-terminal residue" evidence="1">
    <location>
        <position position="185"/>
    </location>
</feature>
<keyword evidence="2" id="KW-1185">Reference proteome</keyword>
<proteinExistence type="predicted"/>
<comment type="caution">
    <text evidence="1">The sequence shown here is derived from an EMBL/GenBank/DDBJ whole genome shotgun (WGS) entry which is preliminary data.</text>
</comment>
<dbReference type="OrthoDB" id="6508866at2759"/>